<dbReference type="Pfam" id="PF01541">
    <property type="entry name" value="GIY-YIG"/>
    <property type="match status" value="1"/>
</dbReference>
<accession>A0A2H0YRU0</accession>
<dbReference type="PANTHER" id="PTHR34477:SF1">
    <property type="entry name" value="UPF0213 PROTEIN YHBQ"/>
    <property type="match status" value="1"/>
</dbReference>
<evidence type="ECO:0000313" key="3">
    <source>
        <dbReference type="EMBL" id="PIS40999.1"/>
    </source>
</evidence>
<dbReference type="InterPro" id="IPR050190">
    <property type="entry name" value="UPF0213_domain"/>
</dbReference>
<dbReference type="PROSITE" id="PS50164">
    <property type="entry name" value="GIY_YIG"/>
    <property type="match status" value="1"/>
</dbReference>
<comment type="caution">
    <text evidence="3">The sequence shown here is derived from an EMBL/GenBank/DDBJ whole genome shotgun (WGS) entry which is preliminary data.</text>
</comment>
<organism evidence="3 4">
    <name type="scientific">Candidatus Kerfeldbacteria bacterium CG08_land_8_20_14_0_20_43_14</name>
    <dbReference type="NCBI Taxonomy" id="2014246"/>
    <lineage>
        <taxon>Bacteria</taxon>
        <taxon>Candidatus Kerfeldiibacteriota</taxon>
    </lineage>
</organism>
<dbReference type="SUPFAM" id="SSF82771">
    <property type="entry name" value="GIY-YIG endonuclease"/>
    <property type="match status" value="1"/>
</dbReference>
<dbReference type="AlphaFoldDB" id="A0A2H0YRU0"/>
<dbReference type="InterPro" id="IPR035901">
    <property type="entry name" value="GIY-YIG_endonuc_sf"/>
</dbReference>
<dbReference type="EMBL" id="PEXW01000010">
    <property type="protein sequence ID" value="PIS40999.1"/>
    <property type="molecule type" value="Genomic_DNA"/>
</dbReference>
<protein>
    <recommendedName>
        <fullName evidence="2">GIY-YIG domain-containing protein</fullName>
    </recommendedName>
</protein>
<dbReference type="Gene3D" id="3.40.1440.10">
    <property type="entry name" value="GIY-YIG endonuclease"/>
    <property type="match status" value="1"/>
</dbReference>
<gene>
    <name evidence="3" type="ORF">COT26_00395</name>
</gene>
<sequence>MTYYVYVLKSLKDQGFYIGSTGDLKSRLARHNAGLSKSTKNRRPLKLVHLEKFSTRSEALKREKFLKRQKGGDVFKRIINYRGMEQ</sequence>
<name>A0A2H0YRU0_9BACT</name>
<comment type="similarity">
    <text evidence="1">Belongs to the UPF0213 family.</text>
</comment>
<evidence type="ECO:0000256" key="1">
    <source>
        <dbReference type="ARBA" id="ARBA00007435"/>
    </source>
</evidence>
<reference evidence="4" key="1">
    <citation type="submission" date="2017-09" db="EMBL/GenBank/DDBJ databases">
        <title>Depth-based differentiation of microbial function through sediment-hosted aquifers and enrichment of novel symbionts in the deep terrestrial subsurface.</title>
        <authorList>
            <person name="Probst A.J."/>
            <person name="Ladd B."/>
            <person name="Jarett J.K."/>
            <person name="Geller-Mcgrath D.E."/>
            <person name="Sieber C.M.K."/>
            <person name="Emerson J.B."/>
            <person name="Anantharaman K."/>
            <person name="Thomas B.C."/>
            <person name="Malmstrom R."/>
            <person name="Stieglmeier M."/>
            <person name="Klingl A."/>
            <person name="Woyke T."/>
            <person name="Ryan C.M."/>
            <person name="Banfield J.F."/>
        </authorList>
    </citation>
    <scope>NUCLEOTIDE SEQUENCE [LARGE SCALE GENOMIC DNA]</scope>
</reference>
<dbReference type="PANTHER" id="PTHR34477">
    <property type="entry name" value="UPF0213 PROTEIN YHBQ"/>
    <property type="match status" value="1"/>
</dbReference>
<evidence type="ECO:0000259" key="2">
    <source>
        <dbReference type="PROSITE" id="PS50164"/>
    </source>
</evidence>
<dbReference type="Proteomes" id="UP000236845">
    <property type="component" value="Unassembled WGS sequence"/>
</dbReference>
<dbReference type="InterPro" id="IPR000305">
    <property type="entry name" value="GIY-YIG_endonuc"/>
</dbReference>
<dbReference type="CDD" id="cd10449">
    <property type="entry name" value="GIY-YIG_SLX1_like"/>
    <property type="match status" value="1"/>
</dbReference>
<proteinExistence type="inferred from homology"/>
<evidence type="ECO:0000313" key="4">
    <source>
        <dbReference type="Proteomes" id="UP000236845"/>
    </source>
</evidence>
<feature type="domain" description="GIY-YIG" evidence="2">
    <location>
        <begin position="1"/>
        <end position="81"/>
    </location>
</feature>